<dbReference type="AlphaFoldDB" id="A0A6M4IL06"/>
<feature type="signal peptide" evidence="1">
    <location>
        <begin position="1"/>
        <end position="28"/>
    </location>
</feature>
<dbReference type="KEGG" id="ggr:HKW67_09415"/>
<dbReference type="RefSeq" id="WP_171225145.1">
    <property type="nucleotide sequence ID" value="NZ_CP053085.1"/>
</dbReference>
<keyword evidence="1" id="KW-0732">Signal</keyword>
<accession>A0A6M4IL06</accession>
<reference evidence="2 3" key="1">
    <citation type="submission" date="2020-05" db="EMBL/GenBank/DDBJ databases">
        <title>Complete genome sequence of Gemmatimonas greenlandica TET16.</title>
        <authorList>
            <person name="Zeng Y."/>
        </authorList>
    </citation>
    <scope>NUCLEOTIDE SEQUENCE [LARGE SCALE GENOMIC DNA]</scope>
    <source>
        <strain evidence="2 3">TET16</strain>
    </source>
</reference>
<dbReference type="EMBL" id="CP053085">
    <property type="protein sequence ID" value="QJR35714.1"/>
    <property type="molecule type" value="Genomic_DNA"/>
</dbReference>
<evidence type="ECO:0000313" key="2">
    <source>
        <dbReference type="EMBL" id="QJR35714.1"/>
    </source>
</evidence>
<protein>
    <submittedName>
        <fullName evidence="2">Uncharacterized protein</fullName>
    </submittedName>
</protein>
<dbReference type="Proteomes" id="UP000500938">
    <property type="component" value="Chromosome"/>
</dbReference>
<organism evidence="2 3">
    <name type="scientific">Gemmatimonas groenlandica</name>
    <dbReference type="NCBI Taxonomy" id="2732249"/>
    <lineage>
        <taxon>Bacteria</taxon>
        <taxon>Pseudomonadati</taxon>
        <taxon>Gemmatimonadota</taxon>
        <taxon>Gemmatimonadia</taxon>
        <taxon>Gemmatimonadales</taxon>
        <taxon>Gemmatimonadaceae</taxon>
        <taxon>Gemmatimonas</taxon>
    </lineage>
</organism>
<evidence type="ECO:0000256" key="1">
    <source>
        <dbReference type="SAM" id="SignalP"/>
    </source>
</evidence>
<sequence length="216" mass="22752">MTTRTRSAAHWFFLVGAALSFTASCSPADPAAPSVDDAASATDVAPAASRLGADVSKSLASLRSATAAFHDVNAAIAAGYASPSGIPCVESPEGTMGVHVVKASLLDQAVRPNEPELLLYLPKANGGFKLVGVEYLVPVLVRNLTTGAVSPWFEMTPWGASYAVVTPRPSVFGEAFEGPMPGHEPGMPWHYDKHVWLWNTNPSGMFSQWNPSIACP</sequence>
<feature type="chain" id="PRO_5026784064" evidence="1">
    <location>
        <begin position="29"/>
        <end position="216"/>
    </location>
</feature>
<proteinExistence type="predicted"/>
<dbReference type="PROSITE" id="PS51257">
    <property type="entry name" value="PROKAR_LIPOPROTEIN"/>
    <property type="match status" value="1"/>
</dbReference>
<evidence type="ECO:0000313" key="3">
    <source>
        <dbReference type="Proteomes" id="UP000500938"/>
    </source>
</evidence>
<keyword evidence="3" id="KW-1185">Reference proteome</keyword>
<gene>
    <name evidence="2" type="ORF">HKW67_09415</name>
</gene>
<name>A0A6M4IL06_9BACT</name>